<dbReference type="AlphaFoldDB" id="A0A0F9BWR0"/>
<comment type="caution">
    <text evidence="7">The sequence shown here is derived from an EMBL/GenBank/DDBJ whole genome shotgun (WGS) entry which is preliminary data.</text>
</comment>
<dbReference type="Pfam" id="PF00528">
    <property type="entry name" value="BPD_transp_1"/>
    <property type="match status" value="1"/>
</dbReference>
<dbReference type="PROSITE" id="PS50928">
    <property type="entry name" value="ABC_TM1"/>
    <property type="match status" value="1"/>
</dbReference>
<evidence type="ECO:0000259" key="6">
    <source>
        <dbReference type="PROSITE" id="PS50928"/>
    </source>
</evidence>
<evidence type="ECO:0000256" key="5">
    <source>
        <dbReference type="SAM" id="Phobius"/>
    </source>
</evidence>
<reference evidence="7" key="1">
    <citation type="journal article" date="2015" name="Nature">
        <title>Complex archaea that bridge the gap between prokaryotes and eukaryotes.</title>
        <authorList>
            <person name="Spang A."/>
            <person name="Saw J.H."/>
            <person name="Jorgensen S.L."/>
            <person name="Zaremba-Niedzwiedzka K."/>
            <person name="Martijn J."/>
            <person name="Lind A.E."/>
            <person name="van Eijk R."/>
            <person name="Schleper C."/>
            <person name="Guy L."/>
            <person name="Ettema T.J."/>
        </authorList>
    </citation>
    <scope>NUCLEOTIDE SEQUENCE</scope>
</reference>
<dbReference type="InterPro" id="IPR035906">
    <property type="entry name" value="MetI-like_sf"/>
</dbReference>
<dbReference type="InterPro" id="IPR000515">
    <property type="entry name" value="MetI-like"/>
</dbReference>
<proteinExistence type="predicted"/>
<evidence type="ECO:0000256" key="4">
    <source>
        <dbReference type="ARBA" id="ARBA00023136"/>
    </source>
</evidence>
<dbReference type="GO" id="GO:0016020">
    <property type="term" value="C:membrane"/>
    <property type="evidence" value="ECO:0007669"/>
    <property type="project" value="UniProtKB-SubCell"/>
</dbReference>
<feature type="transmembrane region" description="Helical" evidence="5">
    <location>
        <begin position="56"/>
        <end position="75"/>
    </location>
</feature>
<keyword evidence="2 5" id="KW-0812">Transmembrane</keyword>
<keyword evidence="4 5" id="KW-0472">Membrane</keyword>
<evidence type="ECO:0000256" key="2">
    <source>
        <dbReference type="ARBA" id="ARBA00022692"/>
    </source>
</evidence>
<evidence type="ECO:0000256" key="1">
    <source>
        <dbReference type="ARBA" id="ARBA00004141"/>
    </source>
</evidence>
<dbReference type="CDD" id="cd06261">
    <property type="entry name" value="TM_PBP2"/>
    <property type="match status" value="1"/>
</dbReference>
<gene>
    <name evidence="7" type="ORF">LCGC14_2678800</name>
</gene>
<dbReference type="SUPFAM" id="SSF161098">
    <property type="entry name" value="MetI-like"/>
    <property type="match status" value="1"/>
</dbReference>
<protein>
    <recommendedName>
        <fullName evidence="6">ABC transmembrane type-1 domain-containing protein</fullName>
    </recommendedName>
</protein>
<feature type="domain" description="ABC transmembrane type-1" evidence="6">
    <location>
        <begin position="1"/>
        <end position="169"/>
    </location>
</feature>
<dbReference type="Gene3D" id="1.10.3720.10">
    <property type="entry name" value="MetI-like"/>
    <property type="match status" value="1"/>
</dbReference>
<accession>A0A0F9BWR0</accession>
<keyword evidence="3 5" id="KW-1133">Transmembrane helix</keyword>
<dbReference type="PANTHER" id="PTHR43759:SF1">
    <property type="entry name" value="GLUCOSE IMPORT SYSTEM PERMEASE PROTEIN GLCT"/>
    <property type="match status" value="1"/>
</dbReference>
<sequence length="181" mass="20021">AYTGRMMFDTSLSPLAHLFRTISALLGLKESIIIPWLTSAALAPFTIVLIDSWQWIPFIMVLLLAGMQTIPDELYEAARVDGAGPFMILRKITIPILLPISVTAILIRGLEIFKIIDIIVVTTGGGPGSSTESLTMYIFKTALTFGNYSYAAAISFVLLVLVILFTMLFLFFAQRLIKQTR</sequence>
<dbReference type="PANTHER" id="PTHR43759">
    <property type="entry name" value="TREHALOSE TRANSPORT SYSTEM PERMEASE PROTEIN SUGA"/>
    <property type="match status" value="1"/>
</dbReference>
<name>A0A0F9BWR0_9ZZZZ</name>
<feature type="transmembrane region" description="Helical" evidence="5">
    <location>
        <begin position="87"/>
        <end position="107"/>
    </location>
</feature>
<comment type="subcellular location">
    <subcellularLocation>
        <location evidence="1">Membrane</location>
        <topology evidence="1">Multi-pass membrane protein</topology>
    </subcellularLocation>
</comment>
<dbReference type="InterPro" id="IPR052730">
    <property type="entry name" value="Sugar_ABC_transporter"/>
</dbReference>
<organism evidence="7">
    <name type="scientific">marine sediment metagenome</name>
    <dbReference type="NCBI Taxonomy" id="412755"/>
    <lineage>
        <taxon>unclassified sequences</taxon>
        <taxon>metagenomes</taxon>
        <taxon>ecological metagenomes</taxon>
    </lineage>
</organism>
<feature type="non-terminal residue" evidence="7">
    <location>
        <position position="1"/>
    </location>
</feature>
<dbReference type="EMBL" id="LAZR01047173">
    <property type="protein sequence ID" value="KKK94839.1"/>
    <property type="molecule type" value="Genomic_DNA"/>
</dbReference>
<dbReference type="GO" id="GO:0055085">
    <property type="term" value="P:transmembrane transport"/>
    <property type="evidence" value="ECO:0007669"/>
    <property type="project" value="InterPro"/>
</dbReference>
<evidence type="ECO:0000256" key="3">
    <source>
        <dbReference type="ARBA" id="ARBA00022989"/>
    </source>
</evidence>
<feature type="transmembrane region" description="Helical" evidence="5">
    <location>
        <begin position="150"/>
        <end position="173"/>
    </location>
</feature>
<evidence type="ECO:0000313" key="7">
    <source>
        <dbReference type="EMBL" id="KKK94839.1"/>
    </source>
</evidence>